<dbReference type="PROSITE" id="PS50164">
    <property type="entry name" value="GIY_YIG"/>
    <property type="match status" value="1"/>
</dbReference>
<dbReference type="Pfam" id="PF01541">
    <property type="entry name" value="GIY-YIG"/>
    <property type="match status" value="1"/>
</dbReference>
<dbReference type="Gene3D" id="3.40.1440.10">
    <property type="entry name" value="GIY-YIG endonuclease"/>
    <property type="match status" value="1"/>
</dbReference>
<feature type="compositionally biased region" description="Low complexity" evidence="1">
    <location>
        <begin position="37"/>
        <end position="47"/>
    </location>
</feature>
<organism evidence="3 4">
    <name type="scientific">Coffea canephora</name>
    <name type="common">Robusta coffee</name>
    <dbReference type="NCBI Taxonomy" id="49390"/>
    <lineage>
        <taxon>Eukaryota</taxon>
        <taxon>Viridiplantae</taxon>
        <taxon>Streptophyta</taxon>
        <taxon>Embryophyta</taxon>
        <taxon>Tracheophyta</taxon>
        <taxon>Spermatophyta</taxon>
        <taxon>Magnoliopsida</taxon>
        <taxon>eudicotyledons</taxon>
        <taxon>Gunneridae</taxon>
        <taxon>Pentapetalae</taxon>
        <taxon>asterids</taxon>
        <taxon>lamiids</taxon>
        <taxon>Gentianales</taxon>
        <taxon>Rubiaceae</taxon>
        <taxon>Ixoroideae</taxon>
        <taxon>Gardenieae complex</taxon>
        <taxon>Bertiereae - Coffeeae clade</taxon>
        <taxon>Coffeeae</taxon>
        <taxon>Coffea</taxon>
    </lineage>
</organism>
<dbReference type="Gramene" id="CDP14371">
    <property type="protein sequence ID" value="CDP14371"/>
    <property type="gene ID" value="GSCOC_T00040728001"/>
</dbReference>
<evidence type="ECO:0000313" key="4">
    <source>
        <dbReference type="Proteomes" id="UP000295252"/>
    </source>
</evidence>
<gene>
    <name evidence="3" type="ORF">GSCOC_T00040728001</name>
</gene>
<reference evidence="4" key="1">
    <citation type="journal article" date="2014" name="Science">
        <title>The coffee genome provides insight into the convergent evolution of caffeine biosynthesis.</title>
        <authorList>
            <person name="Denoeud F."/>
            <person name="Carretero-Paulet L."/>
            <person name="Dereeper A."/>
            <person name="Droc G."/>
            <person name="Guyot R."/>
            <person name="Pietrella M."/>
            <person name="Zheng C."/>
            <person name="Alberti A."/>
            <person name="Anthony F."/>
            <person name="Aprea G."/>
            <person name="Aury J.M."/>
            <person name="Bento P."/>
            <person name="Bernard M."/>
            <person name="Bocs S."/>
            <person name="Campa C."/>
            <person name="Cenci A."/>
            <person name="Combes M.C."/>
            <person name="Crouzillat D."/>
            <person name="Da Silva C."/>
            <person name="Daddiego L."/>
            <person name="De Bellis F."/>
            <person name="Dussert S."/>
            <person name="Garsmeur O."/>
            <person name="Gayraud T."/>
            <person name="Guignon V."/>
            <person name="Jahn K."/>
            <person name="Jamilloux V."/>
            <person name="Joet T."/>
            <person name="Labadie K."/>
            <person name="Lan T."/>
            <person name="Leclercq J."/>
            <person name="Lepelley M."/>
            <person name="Leroy T."/>
            <person name="Li L.T."/>
            <person name="Librado P."/>
            <person name="Lopez L."/>
            <person name="Munoz A."/>
            <person name="Noel B."/>
            <person name="Pallavicini A."/>
            <person name="Perrotta G."/>
            <person name="Poncet V."/>
            <person name="Pot D."/>
            <person name="Priyono X."/>
            <person name="Rigoreau M."/>
            <person name="Rouard M."/>
            <person name="Rozas J."/>
            <person name="Tranchant-Dubreuil C."/>
            <person name="VanBuren R."/>
            <person name="Zhang Q."/>
            <person name="Andrade A.C."/>
            <person name="Argout X."/>
            <person name="Bertrand B."/>
            <person name="de Kochko A."/>
            <person name="Graziosi G."/>
            <person name="Henry R.J."/>
            <person name="Jayarama X."/>
            <person name="Ming R."/>
            <person name="Nagai C."/>
            <person name="Rounsley S."/>
            <person name="Sankoff D."/>
            <person name="Giuliano G."/>
            <person name="Albert V.A."/>
            <person name="Wincker P."/>
            <person name="Lashermes P."/>
        </authorList>
    </citation>
    <scope>NUCLEOTIDE SEQUENCE [LARGE SCALE GENOMIC DNA]</scope>
    <source>
        <strain evidence="4">cv. DH200-94</strain>
    </source>
</reference>
<dbReference type="InterPro" id="IPR035901">
    <property type="entry name" value="GIY-YIG_endonuc_sf"/>
</dbReference>
<dbReference type="Proteomes" id="UP000295252">
    <property type="component" value="Chromosome VI"/>
</dbReference>
<dbReference type="STRING" id="49390.A0A068V130"/>
<accession>A0A068V130</accession>
<sequence length="201" mass="22503">MARLLSRTFKSLKPHHNINPCPKPLLKAPTTSVATPSKSEFSSSSPSLKTAPEVSSSKSKSKSKSKSRLSKSLKNSWSVYLILSTNPPIKTYVGVTTNFSRRLKQHNGEVNGGAKASRAGRPWVCACLIKGFRDKSEACEFESKWKLFSRKLSRKRKTTEVEEQDDNRSLALLHHRHAALSRVKSSVVCSHLEIIWHFDLS</sequence>
<evidence type="ECO:0000313" key="3">
    <source>
        <dbReference type="EMBL" id="CDP14371.1"/>
    </source>
</evidence>
<keyword evidence="4" id="KW-1185">Reference proteome</keyword>
<dbReference type="AlphaFoldDB" id="A0A068V130"/>
<dbReference type="SUPFAM" id="SSF82771">
    <property type="entry name" value="GIY-YIG endonuclease"/>
    <property type="match status" value="1"/>
</dbReference>
<feature type="domain" description="GIY-YIG" evidence="2">
    <location>
        <begin position="75"/>
        <end position="159"/>
    </location>
</feature>
<dbReference type="InterPro" id="IPR050381">
    <property type="entry name" value="SLX1_endonuclease"/>
</dbReference>
<dbReference type="OMA" id="DWRSNFF"/>
<protein>
    <recommendedName>
        <fullName evidence="2">GIY-YIG domain-containing protein</fullName>
    </recommendedName>
</protein>
<feature type="region of interest" description="Disordered" evidence="1">
    <location>
        <begin position="1"/>
        <end position="68"/>
    </location>
</feature>
<dbReference type="OrthoDB" id="24645at2759"/>
<dbReference type="FunCoup" id="A0A068V130">
    <property type="interactions" value="27"/>
</dbReference>
<evidence type="ECO:0000259" key="2">
    <source>
        <dbReference type="PROSITE" id="PS50164"/>
    </source>
</evidence>
<dbReference type="InParanoid" id="A0A068V130"/>
<dbReference type="PANTHER" id="PTHR20208">
    <property type="entry name" value="STRUCTURE-SPECIFIC ENDONUCLEASE SUBUNIT SLX1"/>
    <property type="match status" value="1"/>
</dbReference>
<evidence type="ECO:0000256" key="1">
    <source>
        <dbReference type="SAM" id="MobiDB-lite"/>
    </source>
</evidence>
<feature type="compositionally biased region" description="Basic residues" evidence="1">
    <location>
        <begin position="59"/>
        <end position="68"/>
    </location>
</feature>
<name>A0A068V130_COFCA</name>
<dbReference type="EMBL" id="HG739166">
    <property type="protein sequence ID" value="CDP14371.1"/>
    <property type="molecule type" value="Genomic_DNA"/>
</dbReference>
<dbReference type="PhylomeDB" id="A0A068V130"/>
<dbReference type="InterPro" id="IPR000305">
    <property type="entry name" value="GIY-YIG_endonuc"/>
</dbReference>
<proteinExistence type="predicted"/>
<dbReference type="PANTHER" id="PTHR20208:SF13">
    <property type="entry name" value="STRUCTURE-SPECIFIC ENDONUCLEASE SUBUNIT SLX1"/>
    <property type="match status" value="1"/>
</dbReference>